<dbReference type="InterPro" id="IPR011008">
    <property type="entry name" value="Dimeric_a/b-barrel"/>
</dbReference>
<proteinExistence type="predicted"/>
<evidence type="ECO:0000313" key="2">
    <source>
        <dbReference type="EMBL" id="MQY29342.1"/>
    </source>
</evidence>
<dbReference type="OrthoDB" id="7867302at2"/>
<comment type="caution">
    <text evidence="2">The sequence shown here is derived from an EMBL/GenBank/DDBJ whole genome shotgun (WGS) entry which is preliminary data.</text>
</comment>
<evidence type="ECO:0000259" key="1">
    <source>
        <dbReference type="PROSITE" id="PS51725"/>
    </source>
</evidence>
<accession>A0A7K0DVI0</accession>
<dbReference type="Pfam" id="PF03992">
    <property type="entry name" value="ABM"/>
    <property type="match status" value="1"/>
</dbReference>
<protein>
    <recommendedName>
        <fullName evidence="1">ABM domain-containing protein</fullName>
    </recommendedName>
</protein>
<dbReference type="SUPFAM" id="SSF54909">
    <property type="entry name" value="Dimeric alpha+beta barrel"/>
    <property type="match status" value="1"/>
</dbReference>
<dbReference type="AlphaFoldDB" id="A0A7K0DVI0"/>
<organism evidence="2 3">
    <name type="scientific">Nocardia aurantia</name>
    <dbReference type="NCBI Taxonomy" id="2585199"/>
    <lineage>
        <taxon>Bacteria</taxon>
        <taxon>Bacillati</taxon>
        <taxon>Actinomycetota</taxon>
        <taxon>Actinomycetes</taxon>
        <taxon>Mycobacteriales</taxon>
        <taxon>Nocardiaceae</taxon>
        <taxon>Nocardia</taxon>
    </lineage>
</organism>
<dbReference type="EMBL" id="WEGI01000011">
    <property type="protein sequence ID" value="MQY29342.1"/>
    <property type="molecule type" value="Genomic_DNA"/>
</dbReference>
<feature type="domain" description="ABM" evidence="1">
    <location>
        <begin position="6"/>
        <end position="95"/>
    </location>
</feature>
<keyword evidence="3" id="KW-1185">Reference proteome</keyword>
<reference evidence="2 3" key="1">
    <citation type="submission" date="2019-10" db="EMBL/GenBank/DDBJ databases">
        <title>Nocardia macrotermitis sp. nov. and Nocardia aurantia sp. nov., isolated from the gut of fungus growing-termite Macrotermes natalensis.</title>
        <authorList>
            <person name="Benndorf R."/>
            <person name="Schwitalla J."/>
            <person name="Martin K."/>
            <person name="De Beer W."/>
            <person name="Kaster A.-K."/>
            <person name="Vollmers J."/>
            <person name="Poulsen M."/>
            <person name="Beemelmanns C."/>
        </authorList>
    </citation>
    <scope>NUCLEOTIDE SEQUENCE [LARGE SCALE GENOMIC DNA]</scope>
    <source>
        <strain evidence="2 3">RB56</strain>
    </source>
</reference>
<dbReference type="InterPro" id="IPR007138">
    <property type="entry name" value="ABM_dom"/>
</dbReference>
<dbReference type="PROSITE" id="PS51725">
    <property type="entry name" value="ABM"/>
    <property type="match status" value="1"/>
</dbReference>
<evidence type="ECO:0000313" key="3">
    <source>
        <dbReference type="Proteomes" id="UP000431401"/>
    </source>
</evidence>
<dbReference type="Proteomes" id="UP000431401">
    <property type="component" value="Unassembled WGS sequence"/>
</dbReference>
<name>A0A7K0DVI0_9NOCA</name>
<sequence length="100" mass="10823">MSDSPIIAIVALRVKSGAAAAARDTLAKSIPDTRAFPGCLNVTLLADAADEHRITLIEEWASLEHDRAYRKWRAGEGAVPGMADLFEGIPQFSHHTRIGE</sequence>
<gene>
    <name evidence="2" type="ORF">NRB56_49320</name>
</gene>
<dbReference type="RefSeq" id="WP_153346172.1">
    <property type="nucleotide sequence ID" value="NZ_WEGI01000011.1"/>
</dbReference>
<dbReference type="Gene3D" id="3.30.70.100">
    <property type="match status" value="1"/>
</dbReference>